<feature type="domain" description="Gelsolin-like" evidence="2">
    <location>
        <begin position="221"/>
        <end position="288"/>
    </location>
</feature>
<dbReference type="CDD" id="cd11292">
    <property type="entry name" value="gelsolin_S3_like"/>
    <property type="match status" value="1"/>
</dbReference>
<dbReference type="CDD" id="cd11290">
    <property type="entry name" value="gelsolin_S1_like"/>
    <property type="match status" value="1"/>
</dbReference>
<dbReference type="CDD" id="cd11289">
    <property type="entry name" value="gelsolin_S2_like"/>
    <property type="match status" value="1"/>
</dbReference>
<evidence type="ECO:0000313" key="3">
    <source>
        <dbReference type="EMBL" id="PKU62803.1"/>
    </source>
</evidence>
<reference evidence="3 4" key="1">
    <citation type="journal article" date="2016" name="Sci. Rep.">
        <title>The Dendrobium catenatum Lindl. genome sequence provides insights into polysaccharide synthase, floral development and adaptive evolution.</title>
        <authorList>
            <person name="Zhang G.Q."/>
            <person name="Xu Q."/>
            <person name="Bian C."/>
            <person name="Tsai W.C."/>
            <person name="Yeh C.M."/>
            <person name="Liu K.W."/>
            <person name="Yoshida K."/>
            <person name="Zhang L.S."/>
            <person name="Chang S.B."/>
            <person name="Chen F."/>
            <person name="Shi Y."/>
            <person name="Su Y.Y."/>
            <person name="Zhang Y.Q."/>
            <person name="Chen L.J."/>
            <person name="Yin Y."/>
            <person name="Lin M."/>
            <person name="Huang H."/>
            <person name="Deng H."/>
            <person name="Wang Z.W."/>
            <person name="Zhu S.L."/>
            <person name="Zhao X."/>
            <person name="Deng C."/>
            <person name="Niu S.C."/>
            <person name="Huang J."/>
            <person name="Wang M."/>
            <person name="Liu G.H."/>
            <person name="Yang H.J."/>
            <person name="Xiao X.J."/>
            <person name="Hsiao Y.Y."/>
            <person name="Wu W.L."/>
            <person name="Chen Y.Y."/>
            <person name="Mitsuda N."/>
            <person name="Ohme-Takagi M."/>
            <person name="Luo Y.B."/>
            <person name="Van de Peer Y."/>
            <person name="Liu Z.J."/>
        </authorList>
    </citation>
    <scope>NUCLEOTIDE SEQUENCE [LARGE SCALE GENOMIC DNA]</scope>
    <source>
        <tissue evidence="3">The whole plant</tissue>
    </source>
</reference>
<evidence type="ECO:0000259" key="2">
    <source>
        <dbReference type="Pfam" id="PF00626"/>
    </source>
</evidence>
<gene>
    <name evidence="3" type="primary">VLN4</name>
    <name evidence="3" type="ORF">MA16_Dca024219</name>
</gene>
<feature type="domain" description="Gelsolin-like" evidence="2">
    <location>
        <begin position="339"/>
        <end position="400"/>
    </location>
</feature>
<protein>
    <submittedName>
        <fullName evidence="3">Villin-4</fullName>
    </submittedName>
</protein>
<organism evidence="3 4">
    <name type="scientific">Dendrobium catenatum</name>
    <dbReference type="NCBI Taxonomy" id="906689"/>
    <lineage>
        <taxon>Eukaryota</taxon>
        <taxon>Viridiplantae</taxon>
        <taxon>Streptophyta</taxon>
        <taxon>Embryophyta</taxon>
        <taxon>Tracheophyta</taxon>
        <taxon>Spermatophyta</taxon>
        <taxon>Magnoliopsida</taxon>
        <taxon>Liliopsida</taxon>
        <taxon>Asparagales</taxon>
        <taxon>Orchidaceae</taxon>
        <taxon>Epidendroideae</taxon>
        <taxon>Malaxideae</taxon>
        <taxon>Dendrobiinae</taxon>
        <taxon>Dendrobium</taxon>
    </lineage>
</organism>
<dbReference type="InterPro" id="IPR007123">
    <property type="entry name" value="Gelsolin-like_dom"/>
</dbReference>
<dbReference type="STRING" id="906689.A0A2I0VHD1"/>
<dbReference type="Pfam" id="PF00626">
    <property type="entry name" value="Gelsolin"/>
    <property type="match status" value="3"/>
</dbReference>
<accession>A0A2I0VHD1</accession>
<dbReference type="GO" id="GO:0051015">
    <property type="term" value="F:actin filament binding"/>
    <property type="evidence" value="ECO:0007669"/>
    <property type="project" value="InterPro"/>
</dbReference>
<proteinExistence type="predicted"/>
<dbReference type="FunFam" id="3.40.20.10:FF:000028">
    <property type="entry name" value="Villin-like 1"/>
    <property type="match status" value="1"/>
</dbReference>
<feature type="domain" description="Gelsolin-like" evidence="2">
    <location>
        <begin position="92"/>
        <end position="180"/>
    </location>
</feature>
<dbReference type="PRINTS" id="PR00597">
    <property type="entry name" value="GELSOLIN"/>
</dbReference>
<keyword evidence="4" id="KW-1185">Reference proteome</keyword>
<dbReference type="Gene3D" id="3.40.20.10">
    <property type="entry name" value="Severin"/>
    <property type="match status" value="4"/>
</dbReference>
<dbReference type="Proteomes" id="UP000233837">
    <property type="component" value="Unassembled WGS sequence"/>
</dbReference>
<feature type="region of interest" description="Disordered" evidence="1">
    <location>
        <begin position="27"/>
        <end position="48"/>
    </location>
</feature>
<sequence length="614" mass="68769">MLSRLPAPAPSLARACRSPELAARRSSLATRTCAPRSPRGPALCARRSPHARSPAFRVFARRSGRINNFAYRPPSGLEIWRIENSRPVSFPKSLYGKFFTRDAYIVLATIASKSGALHHDVHYWLGKDTSQISMIIGLVNQNNQDEAGTAAIKTVELDAILGGRAVQYREVQGQETEKFLSYFKPCIIPQKGGVASGFRHDEVNSCENEAQLYVCKGKHVVYVKEVPFTRSSLNHDDVFLLDTKSKVFQFNGSNSSIQERAKALEVVQYIRETHHDGKCEVAVVDDGKLMADADAGEFWSLFGGFAPLHKRATSVAENVEEAFSAKLLCVHKGKTTTIETDLLTRELLESNKCYMIDCGVEVFVWMGRYTSLDDRKSASVVAEELVQDPDRQKTHLIRIIEGFETVMFQSKFDSWPETSNVAASEDGRGKVAALLKLQGLDVKGLMKSDPVKEKPEPCIDSSGVLQVWRIDGNEKALLSSSEQSKLYTGDCYVFHYTSPGEEGEEYLIGTWFGKKSVEPGSDTNWCENWSKDLQNRGKKKRRRKQEGKRTGKVGKLYFSVFNNLPFSSFSRALHTSCCYKKNNKIKTKNAELATNWQKRDNRLKAEKGSGSIIR</sequence>
<dbReference type="EMBL" id="KZ503583">
    <property type="protein sequence ID" value="PKU62803.1"/>
    <property type="molecule type" value="Genomic_DNA"/>
</dbReference>
<name>A0A2I0VHD1_9ASPA</name>
<dbReference type="PANTHER" id="PTHR11977:SF138">
    <property type="entry name" value="VILLIN-4"/>
    <property type="match status" value="1"/>
</dbReference>
<dbReference type="SMART" id="SM00262">
    <property type="entry name" value="GEL"/>
    <property type="match status" value="4"/>
</dbReference>
<evidence type="ECO:0000313" key="4">
    <source>
        <dbReference type="Proteomes" id="UP000233837"/>
    </source>
</evidence>
<dbReference type="InterPro" id="IPR029006">
    <property type="entry name" value="ADF-H/Gelsolin-like_dom_sf"/>
</dbReference>
<dbReference type="GO" id="GO:0051014">
    <property type="term" value="P:actin filament severing"/>
    <property type="evidence" value="ECO:0007669"/>
    <property type="project" value="TreeGrafter"/>
</dbReference>
<dbReference type="AlphaFoldDB" id="A0A2I0VHD1"/>
<reference evidence="3 4" key="2">
    <citation type="journal article" date="2017" name="Nature">
        <title>The Apostasia genome and the evolution of orchids.</title>
        <authorList>
            <person name="Zhang G.Q."/>
            <person name="Liu K.W."/>
            <person name="Li Z."/>
            <person name="Lohaus R."/>
            <person name="Hsiao Y.Y."/>
            <person name="Niu S.C."/>
            <person name="Wang J.Y."/>
            <person name="Lin Y.C."/>
            <person name="Xu Q."/>
            <person name="Chen L.J."/>
            <person name="Yoshida K."/>
            <person name="Fujiwara S."/>
            <person name="Wang Z.W."/>
            <person name="Zhang Y.Q."/>
            <person name="Mitsuda N."/>
            <person name="Wang M."/>
            <person name="Liu G.H."/>
            <person name="Pecoraro L."/>
            <person name="Huang H.X."/>
            <person name="Xiao X.J."/>
            <person name="Lin M."/>
            <person name="Wu X.Y."/>
            <person name="Wu W.L."/>
            <person name="Chen Y.Y."/>
            <person name="Chang S.B."/>
            <person name="Sakamoto S."/>
            <person name="Ohme-Takagi M."/>
            <person name="Yagi M."/>
            <person name="Zeng S.J."/>
            <person name="Shen C.Y."/>
            <person name="Yeh C.M."/>
            <person name="Luo Y.B."/>
            <person name="Tsai W.C."/>
            <person name="Van de Peer Y."/>
            <person name="Liu Z.J."/>
        </authorList>
    </citation>
    <scope>NUCLEOTIDE SEQUENCE [LARGE SCALE GENOMIC DNA]</scope>
    <source>
        <tissue evidence="3">The whole plant</tissue>
    </source>
</reference>
<dbReference type="SUPFAM" id="SSF55753">
    <property type="entry name" value="Actin depolymerizing proteins"/>
    <property type="match status" value="4"/>
</dbReference>
<dbReference type="PANTHER" id="PTHR11977">
    <property type="entry name" value="VILLIN"/>
    <property type="match status" value="1"/>
</dbReference>
<dbReference type="InterPro" id="IPR007122">
    <property type="entry name" value="Villin/Gelsolin"/>
</dbReference>
<evidence type="ECO:0000256" key="1">
    <source>
        <dbReference type="SAM" id="MobiDB-lite"/>
    </source>
</evidence>
<dbReference type="FunFam" id="3.40.20.10:FF:000039">
    <property type="entry name" value="Villin-4"/>
    <property type="match status" value="1"/>
</dbReference>